<name>A0A4D6MXT7_VIGUN</name>
<evidence type="ECO:0000256" key="2">
    <source>
        <dbReference type="ARBA" id="ARBA00023163"/>
    </source>
</evidence>
<evidence type="ECO:0000259" key="3">
    <source>
        <dbReference type="Pfam" id="PF24663"/>
    </source>
</evidence>
<keyword evidence="2" id="KW-0804">Transcription</keyword>
<dbReference type="Proteomes" id="UP000501690">
    <property type="component" value="Linkage Group LG9"/>
</dbReference>
<reference evidence="4 5" key="1">
    <citation type="submission" date="2019-04" db="EMBL/GenBank/DDBJ databases">
        <title>An improved genome assembly and genetic linkage map for asparagus bean, Vigna unguiculata ssp. sesquipedialis.</title>
        <authorList>
            <person name="Xia Q."/>
            <person name="Zhang R."/>
            <person name="Dong Y."/>
        </authorList>
    </citation>
    <scope>NUCLEOTIDE SEQUENCE [LARGE SCALE GENOMIC DNA]</scope>
    <source>
        <tissue evidence="4">Leaf</tissue>
    </source>
</reference>
<dbReference type="GO" id="GO:0005634">
    <property type="term" value="C:nucleus"/>
    <property type="evidence" value="ECO:0007669"/>
    <property type="project" value="TreeGrafter"/>
</dbReference>
<gene>
    <name evidence="4" type="ORF">DEO72_LG9g465</name>
</gene>
<dbReference type="EMBL" id="CP039353">
    <property type="protein sequence ID" value="QCE05462.1"/>
    <property type="molecule type" value="Genomic_DNA"/>
</dbReference>
<evidence type="ECO:0000313" key="4">
    <source>
        <dbReference type="EMBL" id="QCE05462.1"/>
    </source>
</evidence>
<sequence>MQPIFLQRCLRHKIEAKHKRRIQMTVCLKKIITNGKSVFPMYVCLARRVTDRGISTDRVVYHIGRIFVFRGDVDLNSAVQVKFTLPEMNKLAKEAISDTIDLLFLSAATVEDSNLSDGASSNLPPLDLNHRPSGEYEMIFEPTTRTLDP</sequence>
<dbReference type="PANTHER" id="PTHR22597:SF22">
    <property type="entry name" value="POLYCOMB GROUP PROTEIN EMBRYONIC FLOWER 2-RELATED"/>
    <property type="match status" value="1"/>
</dbReference>
<organism evidence="4 5">
    <name type="scientific">Vigna unguiculata</name>
    <name type="common">Cowpea</name>
    <dbReference type="NCBI Taxonomy" id="3917"/>
    <lineage>
        <taxon>Eukaryota</taxon>
        <taxon>Viridiplantae</taxon>
        <taxon>Streptophyta</taxon>
        <taxon>Embryophyta</taxon>
        <taxon>Tracheophyta</taxon>
        <taxon>Spermatophyta</taxon>
        <taxon>Magnoliopsida</taxon>
        <taxon>eudicotyledons</taxon>
        <taxon>Gunneridae</taxon>
        <taxon>Pentapetalae</taxon>
        <taxon>rosids</taxon>
        <taxon>fabids</taxon>
        <taxon>Fabales</taxon>
        <taxon>Fabaceae</taxon>
        <taxon>Papilionoideae</taxon>
        <taxon>50 kb inversion clade</taxon>
        <taxon>NPAAA clade</taxon>
        <taxon>indigoferoid/millettioid clade</taxon>
        <taxon>Phaseoleae</taxon>
        <taxon>Vigna</taxon>
    </lineage>
</organism>
<feature type="domain" description="DUF7651" evidence="3">
    <location>
        <begin position="11"/>
        <end position="122"/>
    </location>
</feature>
<protein>
    <recommendedName>
        <fullName evidence="3">DUF7651 domain-containing protein</fullName>
    </recommendedName>
</protein>
<dbReference type="GO" id="GO:0031490">
    <property type="term" value="F:chromatin DNA binding"/>
    <property type="evidence" value="ECO:0007669"/>
    <property type="project" value="TreeGrafter"/>
</dbReference>
<dbReference type="AlphaFoldDB" id="A0A4D6MXT7"/>
<keyword evidence="1" id="KW-0805">Transcription regulation</keyword>
<dbReference type="InterPro" id="IPR056068">
    <property type="entry name" value="EMF2-like_DUF7651"/>
</dbReference>
<accession>A0A4D6MXT7</accession>
<dbReference type="Pfam" id="PF24663">
    <property type="entry name" value="DUF7651"/>
    <property type="match status" value="1"/>
</dbReference>
<keyword evidence="5" id="KW-1185">Reference proteome</keyword>
<dbReference type="PANTHER" id="PTHR22597">
    <property type="entry name" value="POLYCOMB GROUP PROTEIN"/>
    <property type="match status" value="1"/>
</dbReference>
<evidence type="ECO:0000313" key="5">
    <source>
        <dbReference type="Proteomes" id="UP000501690"/>
    </source>
</evidence>
<evidence type="ECO:0000256" key="1">
    <source>
        <dbReference type="ARBA" id="ARBA00023015"/>
    </source>
</evidence>
<proteinExistence type="predicted"/>